<dbReference type="PANTHER" id="PTHR23308">
    <property type="entry name" value="NUCLEAR INHIBITOR OF PROTEIN PHOSPHATASE-1"/>
    <property type="match status" value="1"/>
</dbReference>
<dbReference type="CDD" id="cd00060">
    <property type="entry name" value="FHA"/>
    <property type="match status" value="2"/>
</dbReference>
<dbReference type="PROSITE" id="PS50006">
    <property type="entry name" value="FHA_DOMAIN"/>
    <property type="match status" value="2"/>
</dbReference>
<sequence length="276" mass="30313">MLKLQRKDKPQDPILVVEKLYSIGSANDNNLVLDEPGIDSIHARLVASDGYVTLKDNTSARGCFVNGQRVTQKLLQAGDILRLADVEFDVHDFVADPQAPEQSAQCWQLVADGSWLTGQTFIIPPDTRCVLGRSSECDITIAGSHLSRRHVELTVMGSSLRVHDLNSANGTYLNDELIEDDLAHNGDHLRIDVYSFRVVSPDNDLKRTRIRTPIPEITKPIERKSAPSAPKRWKTKPTSPGNRDEPKPASATAWGLWLGISALAAVAAVAGFIYLS</sequence>
<evidence type="ECO:0000313" key="4">
    <source>
        <dbReference type="EMBL" id="MFC3156084.1"/>
    </source>
</evidence>
<name>A0ABV7HTV7_9GAMM</name>
<dbReference type="Gene3D" id="2.60.200.20">
    <property type="match status" value="2"/>
</dbReference>
<feature type="region of interest" description="Disordered" evidence="1">
    <location>
        <begin position="217"/>
        <end position="248"/>
    </location>
</feature>
<keyword evidence="5" id="KW-1185">Reference proteome</keyword>
<evidence type="ECO:0000259" key="3">
    <source>
        <dbReference type="PROSITE" id="PS50006"/>
    </source>
</evidence>
<dbReference type="InterPro" id="IPR000253">
    <property type="entry name" value="FHA_dom"/>
</dbReference>
<dbReference type="InterPro" id="IPR008984">
    <property type="entry name" value="SMAD_FHA_dom_sf"/>
</dbReference>
<comment type="caution">
    <text evidence="4">The sequence shown here is derived from an EMBL/GenBank/DDBJ whole genome shotgun (WGS) entry which is preliminary data.</text>
</comment>
<feature type="domain" description="FHA" evidence="3">
    <location>
        <begin position="129"/>
        <end position="178"/>
    </location>
</feature>
<keyword evidence="2" id="KW-1133">Transmembrane helix</keyword>
<accession>A0ABV7HTV7</accession>
<dbReference type="SMART" id="SM00240">
    <property type="entry name" value="FHA"/>
    <property type="match status" value="2"/>
</dbReference>
<feature type="domain" description="FHA" evidence="3">
    <location>
        <begin position="21"/>
        <end position="70"/>
    </location>
</feature>
<dbReference type="InterPro" id="IPR050923">
    <property type="entry name" value="Cell_Proc_Reg/RNA_Proc"/>
</dbReference>
<dbReference type="Pfam" id="PF00498">
    <property type="entry name" value="FHA"/>
    <property type="match status" value="2"/>
</dbReference>
<feature type="transmembrane region" description="Helical" evidence="2">
    <location>
        <begin position="254"/>
        <end position="275"/>
    </location>
</feature>
<dbReference type="EMBL" id="JBHRTL010000027">
    <property type="protein sequence ID" value="MFC3156084.1"/>
    <property type="molecule type" value="Genomic_DNA"/>
</dbReference>
<keyword evidence="2" id="KW-0812">Transmembrane</keyword>
<reference evidence="5" key="1">
    <citation type="journal article" date="2019" name="Int. J. Syst. Evol. Microbiol.">
        <title>The Global Catalogue of Microorganisms (GCM) 10K type strain sequencing project: providing services to taxonomists for standard genome sequencing and annotation.</title>
        <authorList>
            <consortium name="The Broad Institute Genomics Platform"/>
            <consortium name="The Broad Institute Genome Sequencing Center for Infectious Disease"/>
            <person name="Wu L."/>
            <person name="Ma J."/>
        </authorList>
    </citation>
    <scope>NUCLEOTIDE SEQUENCE [LARGE SCALE GENOMIC DNA]</scope>
    <source>
        <strain evidence="5">KCTC 52141</strain>
    </source>
</reference>
<keyword evidence="2" id="KW-0472">Membrane</keyword>
<dbReference type="Proteomes" id="UP001595548">
    <property type="component" value="Unassembled WGS sequence"/>
</dbReference>
<protein>
    <submittedName>
        <fullName evidence="4">FHA domain-containing protein</fullName>
    </submittedName>
</protein>
<evidence type="ECO:0000313" key="5">
    <source>
        <dbReference type="Proteomes" id="UP001595548"/>
    </source>
</evidence>
<dbReference type="SUPFAM" id="SSF49879">
    <property type="entry name" value="SMAD/FHA domain"/>
    <property type="match status" value="2"/>
</dbReference>
<evidence type="ECO:0000256" key="1">
    <source>
        <dbReference type="SAM" id="MobiDB-lite"/>
    </source>
</evidence>
<dbReference type="RefSeq" id="WP_339617697.1">
    <property type="nucleotide sequence ID" value="NZ_AP031500.1"/>
</dbReference>
<evidence type="ECO:0000256" key="2">
    <source>
        <dbReference type="SAM" id="Phobius"/>
    </source>
</evidence>
<proteinExistence type="predicted"/>
<organism evidence="4 5">
    <name type="scientific">Gilvimarinus japonicus</name>
    <dbReference type="NCBI Taxonomy" id="1796469"/>
    <lineage>
        <taxon>Bacteria</taxon>
        <taxon>Pseudomonadati</taxon>
        <taxon>Pseudomonadota</taxon>
        <taxon>Gammaproteobacteria</taxon>
        <taxon>Cellvibrionales</taxon>
        <taxon>Cellvibrionaceae</taxon>
        <taxon>Gilvimarinus</taxon>
    </lineage>
</organism>
<gene>
    <name evidence="4" type="ORF">ACFOEB_12815</name>
</gene>